<dbReference type="InterPro" id="IPR016024">
    <property type="entry name" value="ARM-type_fold"/>
</dbReference>
<dbReference type="Gene3D" id="1.25.10.10">
    <property type="entry name" value="Leucine-rich Repeat Variant"/>
    <property type="match status" value="2"/>
</dbReference>
<feature type="region of interest" description="Disordered" evidence="9">
    <location>
        <begin position="30"/>
        <end position="97"/>
    </location>
</feature>
<comment type="similarity">
    <text evidence="2">Belongs to the CND3 (condensin subunit 3) family.</text>
</comment>
<proteinExistence type="inferred from homology"/>
<evidence type="ECO:0000313" key="14">
    <source>
        <dbReference type="Proteomes" id="UP001287286"/>
    </source>
</evidence>
<evidence type="ECO:0000256" key="9">
    <source>
        <dbReference type="SAM" id="MobiDB-lite"/>
    </source>
</evidence>
<dbReference type="EMBL" id="LCWV01000014">
    <property type="protein sequence ID" value="PWI68584.1"/>
    <property type="molecule type" value="Genomic_DNA"/>
</dbReference>
<evidence type="ECO:0000256" key="6">
    <source>
        <dbReference type="ARBA" id="ARBA00023067"/>
    </source>
</evidence>
<keyword evidence="8" id="KW-0175">Coiled coil</keyword>
<reference evidence="12" key="1">
    <citation type="submission" date="2015-05" db="EMBL/GenBank/DDBJ databases">
        <authorList>
            <person name="Wang D.B."/>
            <person name="Wang M."/>
        </authorList>
    </citation>
    <scope>NUCLEOTIDE SEQUENCE</scope>
    <source>
        <strain evidence="12">36-1</strain>
    </source>
</reference>
<reference evidence="11 14" key="4">
    <citation type="journal article" date="2024" name="Microbiol. Resour. Announc.">
        <title>Genome annotations for the ascomycete fungi Trichoderma harzianum, Trichoderma aggressivum, and Purpureocillium lilacinum.</title>
        <authorList>
            <person name="Beijen E.P.W."/>
            <person name="Ohm R.A."/>
        </authorList>
    </citation>
    <scope>NUCLEOTIDE SEQUENCE [LARGE SCALE GENOMIC DNA]</scope>
    <source>
        <strain evidence="11 14">CBS 150709</strain>
    </source>
</reference>
<reference evidence="12 13" key="2">
    <citation type="journal article" date="2016" name="Front. Microbiol.">
        <title>Genome and transcriptome sequences reveal the specific parasitism of the nematophagous Purpureocillium lilacinum 36-1.</title>
        <authorList>
            <person name="Xie J."/>
            <person name="Li S."/>
            <person name="Mo C."/>
            <person name="Xiao X."/>
            <person name="Peng D."/>
            <person name="Wang G."/>
            <person name="Xiao Y."/>
        </authorList>
    </citation>
    <scope>NUCLEOTIDE SEQUENCE [LARGE SCALE GENOMIC DNA]</scope>
    <source>
        <strain evidence="12 13">36-1</strain>
    </source>
</reference>
<evidence type="ECO:0000313" key="12">
    <source>
        <dbReference type="EMBL" id="PWI68584.1"/>
    </source>
</evidence>
<keyword evidence="5" id="KW-0498">Mitosis</keyword>
<feature type="compositionally biased region" description="Basic and acidic residues" evidence="9">
    <location>
        <begin position="655"/>
        <end position="664"/>
    </location>
</feature>
<dbReference type="GO" id="GO:0007076">
    <property type="term" value="P:mitotic chromosome condensation"/>
    <property type="evidence" value="ECO:0007669"/>
    <property type="project" value="InterPro"/>
</dbReference>
<dbReference type="GO" id="GO:0051301">
    <property type="term" value="P:cell division"/>
    <property type="evidence" value="ECO:0007669"/>
    <property type="project" value="UniProtKB-KW"/>
</dbReference>
<dbReference type="FunFam" id="1.25.10.10:FF:000363">
    <property type="entry name" value="Nuclear condensin complex subunit 3"/>
    <property type="match status" value="1"/>
</dbReference>
<dbReference type="PANTHER" id="PTHR14418:SF5">
    <property type="entry name" value="CONDENSIN COMPLEX SUBUNIT 3"/>
    <property type="match status" value="1"/>
</dbReference>
<dbReference type="InterPro" id="IPR011989">
    <property type="entry name" value="ARM-like"/>
</dbReference>
<dbReference type="GO" id="GO:0000793">
    <property type="term" value="C:condensed chromosome"/>
    <property type="evidence" value="ECO:0007669"/>
    <property type="project" value="TreeGrafter"/>
</dbReference>
<evidence type="ECO:0000313" key="11">
    <source>
        <dbReference type="EMBL" id="KAK4082487.1"/>
    </source>
</evidence>
<keyword evidence="4" id="KW-0132">Cell division</keyword>
<evidence type="ECO:0000256" key="1">
    <source>
        <dbReference type="ARBA" id="ARBA00004286"/>
    </source>
</evidence>
<feature type="compositionally biased region" description="Basic and acidic residues" evidence="9">
    <location>
        <begin position="1051"/>
        <end position="1069"/>
    </location>
</feature>
<dbReference type="Proteomes" id="UP001287286">
    <property type="component" value="Unassembled WGS sequence"/>
</dbReference>
<accession>A0A2U3E277</accession>
<dbReference type="SUPFAM" id="SSF48371">
    <property type="entry name" value="ARM repeat"/>
    <property type="match status" value="1"/>
</dbReference>
<dbReference type="Proteomes" id="UP000245956">
    <property type="component" value="Unassembled WGS sequence"/>
</dbReference>
<dbReference type="PANTHER" id="PTHR14418">
    <property type="entry name" value="CONDENSIN COMPLEX SUBUNIT 3-RELATED"/>
    <property type="match status" value="1"/>
</dbReference>
<dbReference type="GO" id="GO:0000796">
    <property type="term" value="C:condensin complex"/>
    <property type="evidence" value="ECO:0007669"/>
    <property type="project" value="InterPro"/>
</dbReference>
<feature type="compositionally biased region" description="Basic residues" evidence="9">
    <location>
        <begin position="30"/>
        <end position="39"/>
    </location>
</feature>
<dbReference type="InterPro" id="IPR025977">
    <property type="entry name" value="Cnd3_C"/>
</dbReference>
<feature type="compositionally biased region" description="Low complexity" evidence="9">
    <location>
        <begin position="45"/>
        <end position="64"/>
    </location>
</feature>
<organism evidence="12 13">
    <name type="scientific">Purpureocillium lilacinum</name>
    <name type="common">Paecilomyces lilacinus</name>
    <dbReference type="NCBI Taxonomy" id="33203"/>
    <lineage>
        <taxon>Eukaryota</taxon>
        <taxon>Fungi</taxon>
        <taxon>Dikarya</taxon>
        <taxon>Ascomycota</taxon>
        <taxon>Pezizomycotina</taxon>
        <taxon>Sordariomycetes</taxon>
        <taxon>Hypocreomycetidae</taxon>
        <taxon>Hypocreales</taxon>
        <taxon>Ophiocordycipitaceae</taxon>
        <taxon>Purpureocillium</taxon>
    </lineage>
</organism>
<dbReference type="InterPro" id="IPR027165">
    <property type="entry name" value="CND3"/>
</dbReference>
<gene>
    <name evidence="12" type="ORF">PCL_01673</name>
    <name evidence="11" type="ORF">Purlil1_11262</name>
</gene>
<dbReference type="EMBL" id="JAWRVI010000065">
    <property type="protein sequence ID" value="KAK4082487.1"/>
    <property type="molecule type" value="Genomic_DNA"/>
</dbReference>
<sequence>MAGRLGGLWKAALGRDGNIVDSHPAIRRVRPKQRHHHFSQTHVQPTLASPTASLSSATSEAAAPKTTKMPARASTRSSRTSSAISKKTSTATLGSRASVASHASSAAAVEYVDTPGSVLRTQICAVFRDAQRTTATHRKLAVNLRKVHESCCYEPTNKTGPSSEFDEEAFNKEFVRCVLRIMPVKKAESVGERSIRFIGFYLRLAGDKDNEILGDIGADTSLMPETPTTRLTSELLEAVLPLMAAKDKFVRFRSTQLISHIINSLDAIDDDLFQKLRHGLLKRIRDKEAMVRSQAVLGLGRLAGNQSEGCTNSDDSDDGQATDLLGKLLDVMQNDPSADVRKSLLVNLPILPNTLPYLLERARDQDPATRRAVYSRLLPALGDFRHLSLSMREKLLRWGLRDRDENVRKAAGRLFRDRWIADCAGTSQQEEGNAAEPTPPSFDGLLELLERIDVINSGVENGVALEAMKGFWEGRPDYREAVTLDDNFWETLSAESVFMARSFNEFCRNEGNGRYEALVEEKLPEVTKLAFYLERYMHALIQALKRVAEQEAEEEEEEEEDTVEQEFIVEQLLHIALTLDYSDEVGRRKMFTLLRQSLSIPDLPDEVTKLTVEVLQYICAPDAAGEREFCSIVLESVADVHDTIVDDPPADDVEDSFHSARSEVSRGSTQAEKRGKGTDVSEEDAREKAVREIVVNMKCLHIVQCMLTHVAGNLKDNADLVSMLNNLVVPAVRSHEAPVRERGLVCLGLCALLDRSLAEENLGLFIHFFSKGHTALQITALHILTDILNVHGAQLLSATPGLLKVYVKAVKGTSKAPEVQAAATIAASKLLLGRVVSDEEACEELLKSLVVAYFDPSSASNQTVRQALNYFLPVFCYSRSSNQDLMRSVALQALHSLLNLREGLEDDDVDVGEDMVSMTAIGACLVDWTDPRKCYTPGVLADADKKNVNGDVHLDFGRDIMERLRSNISKEEKKVAAGLLGKLYISPISSDEKIRELYAEVSEAVEDGIVSDATSRNSLYKIHVSLGKIVNSLDEQVPAQRRTSRSVSVLTDRHPAEDKTVMEESRIKEEEEDSEGTIVPKEEDKESLVDELLSDDEDTKIQDV</sequence>
<evidence type="ECO:0000259" key="10">
    <source>
        <dbReference type="Pfam" id="PF12719"/>
    </source>
</evidence>
<keyword evidence="14" id="KW-1185">Reference proteome</keyword>
<feature type="domain" description="Nuclear condensin complex subunit 3 C-terminal" evidence="10">
    <location>
        <begin position="698"/>
        <end position="985"/>
    </location>
</feature>
<comment type="subcellular location">
    <subcellularLocation>
        <location evidence="1">Chromosome</location>
    </subcellularLocation>
</comment>
<protein>
    <recommendedName>
        <fullName evidence="10">Nuclear condensin complex subunit 3 C-terminal domain-containing protein</fullName>
    </recommendedName>
</protein>
<feature type="region of interest" description="Disordered" evidence="9">
    <location>
        <begin position="1041"/>
        <end position="1104"/>
    </location>
</feature>
<dbReference type="Pfam" id="PF12719">
    <property type="entry name" value="Cnd3"/>
    <property type="match status" value="1"/>
</dbReference>
<evidence type="ECO:0000256" key="4">
    <source>
        <dbReference type="ARBA" id="ARBA00022618"/>
    </source>
</evidence>
<feature type="compositionally biased region" description="Low complexity" evidence="9">
    <location>
        <begin position="71"/>
        <end position="97"/>
    </location>
</feature>
<reference evidence="11" key="3">
    <citation type="submission" date="2023-11" db="EMBL/GenBank/DDBJ databases">
        <authorList>
            <person name="Beijen E."/>
            <person name="Ohm R.A."/>
        </authorList>
    </citation>
    <scope>NUCLEOTIDE SEQUENCE</scope>
    <source>
        <strain evidence="11">CBS 150709</strain>
    </source>
</reference>
<evidence type="ECO:0000256" key="3">
    <source>
        <dbReference type="ARBA" id="ARBA00022454"/>
    </source>
</evidence>
<dbReference type="AlphaFoldDB" id="A0A2U3E277"/>
<evidence type="ECO:0000256" key="5">
    <source>
        <dbReference type="ARBA" id="ARBA00022776"/>
    </source>
</evidence>
<feature type="compositionally biased region" description="Basic and acidic residues" evidence="9">
    <location>
        <begin position="671"/>
        <end position="683"/>
    </location>
</feature>
<evidence type="ECO:0000256" key="8">
    <source>
        <dbReference type="SAM" id="Coils"/>
    </source>
</evidence>
<evidence type="ECO:0000313" key="13">
    <source>
        <dbReference type="Proteomes" id="UP000245956"/>
    </source>
</evidence>
<evidence type="ECO:0000256" key="7">
    <source>
        <dbReference type="ARBA" id="ARBA00023306"/>
    </source>
</evidence>
<comment type="caution">
    <text evidence="12">The sequence shown here is derived from an EMBL/GenBank/DDBJ whole genome shotgun (WGS) entry which is preliminary data.</text>
</comment>
<evidence type="ECO:0000256" key="2">
    <source>
        <dbReference type="ARBA" id="ARBA00006533"/>
    </source>
</evidence>
<keyword evidence="7" id="KW-0131">Cell cycle</keyword>
<keyword evidence="6" id="KW-0226">DNA condensation</keyword>
<name>A0A2U3E277_PURLI</name>
<feature type="coiled-coil region" evidence="8">
    <location>
        <begin position="533"/>
        <end position="566"/>
    </location>
</feature>
<feature type="region of interest" description="Disordered" evidence="9">
    <location>
        <begin position="645"/>
        <end position="683"/>
    </location>
</feature>
<keyword evidence="3" id="KW-0158">Chromosome</keyword>